<dbReference type="Proteomes" id="UP000194003">
    <property type="component" value="Unassembled WGS sequence"/>
</dbReference>
<accession>A0A1Y2K7N2</accession>
<keyword evidence="3" id="KW-0808">Transferase</keyword>
<keyword evidence="4" id="KW-1185">Reference proteome</keyword>
<dbReference type="GO" id="GO:0016740">
    <property type="term" value="F:transferase activity"/>
    <property type="evidence" value="ECO:0007669"/>
    <property type="project" value="UniProtKB-KW"/>
</dbReference>
<evidence type="ECO:0000313" key="3">
    <source>
        <dbReference type="EMBL" id="OSM05368.1"/>
    </source>
</evidence>
<dbReference type="EMBL" id="LVJN01000018">
    <property type="protein sequence ID" value="OSM05368.1"/>
    <property type="molecule type" value="Genomic_DNA"/>
</dbReference>
<dbReference type="InterPro" id="IPR022488">
    <property type="entry name" value="PPK2-related"/>
</dbReference>
<dbReference type="Gene3D" id="3.40.50.300">
    <property type="entry name" value="P-loop containing nucleotide triphosphate hydrolases"/>
    <property type="match status" value="2"/>
</dbReference>
<dbReference type="InterPro" id="IPR027417">
    <property type="entry name" value="P-loop_NTPase"/>
</dbReference>
<evidence type="ECO:0000256" key="1">
    <source>
        <dbReference type="SAM" id="Coils"/>
    </source>
</evidence>
<feature type="domain" description="Polyphosphate kinase-2-related" evidence="2">
    <location>
        <begin position="11"/>
        <end position="232"/>
    </location>
</feature>
<evidence type="ECO:0000259" key="2">
    <source>
        <dbReference type="Pfam" id="PF03976"/>
    </source>
</evidence>
<comment type="caution">
    <text evidence="3">The sequence shown here is derived from an EMBL/GenBank/DDBJ whole genome shotgun (WGS) entry which is preliminary data.</text>
</comment>
<dbReference type="OrthoDB" id="9775224at2"/>
<gene>
    <name evidence="3" type="ORF">MAIT1_03549</name>
</gene>
<dbReference type="SUPFAM" id="SSF52540">
    <property type="entry name" value="P-loop containing nucleoside triphosphate hydrolases"/>
    <property type="match status" value="2"/>
</dbReference>
<evidence type="ECO:0000313" key="4">
    <source>
        <dbReference type="Proteomes" id="UP000194003"/>
    </source>
</evidence>
<proteinExistence type="predicted"/>
<protein>
    <submittedName>
        <fullName evidence="3">Putative polyphosphate:AMP phosphotransferase</fullName>
    </submittedName>
</protein>
<feature type="domain" description="Polyphosphate kinase-2-related" evidence="2">
    <location>
        <begin position="300"/>
        <end position="524"/>
    </location>
</feature>
<dbReference type="PANTHER" id="PTHR34383:SF3">
    <property type="entry name" value="POLYPHOSPHATE:AMP PHOSPHOTRANSFERASE"/>
    <property type="match status" value="1"/>
</dbReference>
<dbReference type="PANTHER" id="PTHR34383">
    <property type="entry name" value="POLYPHOSPHATE:AMP PHOSPHOTRANSFERASE-RELATED"/>
    <property type="match status" value="1"/>
</dbReference>
<dbReference type="Pfam" id="PF03976">
    <property type="entry name" value="PPK2"/>
    <property type="match status" value="2"/>
</dbReference>
<keyword evidence="1" id="KW-0175">Coiled coil</keyword>
<organism evidence="3 4">
    <name type="scientific">Magnetofaba australis IT-1</name>
    <dbReference type="NCBI Taxonomy" id="1434232"/>
    <lineage>
        <taxon>Bacteria</taxon>
        <taxon>Pseudomonadati</taxon>
        <taxon>Pseudomonadota</taxon>
        <taxon>Magnetococcia</taxon>
        <taxon>Magnetococcales</taxon>
        <taxon>Magnetococcaceae</taxon>
        <taxon>Magnetofaba</taxon>
    </lineage>
</organism>
<reference evidence="3 4" key="1">
    <citation type="journal article" date="2016" name="BMC Genomics">
        <title>Combined genomic and structural analyses of a cultured magnetotactic bacterium reveals its niche adaptation to a dynamic environment.</title>
        <authorList>
            <person name="Araujo A.C."/>
            <person name="Morillo V."/>
            <person name="Cypriano J."/>
            <person name="Teixeira L.C."/>
            <person name="Leao P."/>
            <person name="Lyra S."/>
            <person name="Almeida L.G."/>
            <person name="Bazylinski D.A."/>
            <person name="Vasconcellos A.T."/>
            <person name="Abreu F."/>
            <person name="Lins U."/>
        </authorList>
    </citation>
    <scope>NUCLEOTIDE SEQUENCE [LARGE SCALE GENOMIC DNA]</scope>
    <source>
        <strain evidence="3 4">IT-1</strain>
    </source>
</reference>
<dbReference type="STRING" id="1434232.MAIT1_03549"/>
<dbReference type="RefSeq" id="WP_085441987.1">
    <property type="nucleotide sequence ID" value="NZ_LVJN01000018.1"/>
</dbReference>
<dbReference type="AlphaFoldDB" id="A0A1Y2K7N2"/>
<sequence>MFETAELGQKISKKEYDAVAGAMRIEMLELQQRLRKFNLPVILVFAGVDGAGKSETVNTINEWMDPRWMVTHAYSEHSDVERERPEYWRYWRDLPTKGQFGMFLSSWYSQPVLDRVYKRTDEDKFENQLNRILAFEKMLCDDGALVIKFWMHLGKEAQRKRLKVLEKDPLQSWRITKTHWKHFEMYDRFIQVSERAIQRTSTGPAPWTLVEGADSRYRILKVMTVIRDLVTQHLDDTEVHLKAMAAAKAAEAKAAKAEAEAEAESKQEDEAETVDELVRRGREKVRGASVLANMDLTKALDKKSYKVELSREQARLNGLYRRAQARGISSLLVFEGADAAGKGGAIRRTTAAMDARDVRVIPIAAPSEEERRHHYLWRFWRHLSRAGKVTIFDRSWYGRVLVERVEGFATESEWRRAYAEINDFEEQLVQHGIVLVKYWIQISDEEQLARFKAREETPYKRWKLTDEDWRNRDKWGEYENAVNDMVERTSTHIAPWTLVEGNSKYYARVKVVRTYCDALEKALKNAG</sequence>
<name>A0A1Y2K7N2_9PROT</name>
<feature type="coiled-coil region" evidence="1">
    <location>
        <begin position="240"/>
        <end position="276"/>
    </location>
</feature>